<feature type="transmembrane region" description="Helical" evidence="6">
    <location>
        <begin position="278"/>
        <end position="300"/>
    </location>
</feature>
<evidence type="ECO:0000256" key="3">
    <source>
        <dbReference type="ARBA" id="ARBA00022692"/>
    </source>
</evidence>
<name>A0A494XNK3_9BURK</name>
<dbReference type="InterPro" id="IPR008457">
    <property type="entry name" value="Cu-R_CopD_dom"/>
</dbReference>
<feature type="transmembrane region" description="Helical" evidence="6">
    <location>
        <begin position="12"/>
        <end position="34"/>
    </location>
</feature>
<evidence type="ECO:0000256" key="4">
    <source>
        <dbReference type="ARBA" id="ARBA00022989"/>
    </source>
</evidence>
<evidence type="ECO:0000313" key="9">
    <source>
        <dbReference type="Proteomes" id="UP000280434"/>
    </source>
</evidence>
<dbReference type="AlphaFoldDB" id="A0A494XNK3"/>
<dbReference type="PANTHER" id="PTHR34820">
    <property type="entry name" value="INNER MEMBRANE PROTEIN YEBZ"/>
    <property type="match status" value="1"/>
</dbReference>
<dbReference type="GO" id="GO:0006825">
    <property type="term" value="P:copper ion transport"/>
    <property type="evidence" value="ECO:0007669"/>
    <property type="project" value="InterPro"/>
</dbReference>
<keyword evidence="5 6" id="KW-0472">Membrane</keyword>
<dbReference type="GO" id="GO:0005886">
    <property type="term" value="C:plasma membrane"/>
    <property type="evidence" value="ECO:0007669"/>
    <property type="project" value="UniProtKB-SubCell"/>
</dbReference>
<evidence type="ECO:0000256" key="1">
    <source>
        <dbReference type="ARBA" id="ARBA00004651"/>
    </source>
</evidence>
<sequence length="306" mass="30685">MNLDGLSIGQVALAALMDVAFAFALGSALLEGWLARDGAGMRSAPSHAAWHRARGSLVAAAFALVLADAGWFFYQAASMSGTGLVAAIGVVPTAIAKTHVGHAWCAAFAGSVLLLLAALSHRGGRVGRIAFWLAALVVAASKASLGHAADAGAWSAAVGIHALHVLATGVWGGIVLAGGFVVLPALDGSPARGALIRLASRVSQASLVALGVVVLTGSLNAERGLGGSVASLQSSAWGHLLTLKLALVLLAVVLGGLNRISALPRLRRTAATTDAHTFNNVLHLEALAMVAIFIAAAVLAHTAPAA</sequence>
<feature type="transmembrane region" description="Helical" evidence="6">
    <location>
        <begin position="101"/>
        <end position="119"/>
    </location>
</feature>
<dbReference type="InterPro" id="IPR032694">
    <property type="entry name" value="CopC/D"/>
</dbReference>
<feature type="transmembrane region" description="Helical" evidence="6">
    <location>
        <begin position="198"/>
        <end position="216"/>
    </location>
</feature>
<dbReference type="Proteomes" id="UP000280434">
    <property type="component" value="Unassembled WGS sequence"/>
</dbReference>
<keyword evidence="2" id="KW-1003">Cell membrane</keyword>
<gene>
    <name evidence="8" type="ORF">D7S89_10000</name>
</gene>
<comment type="subcellular location">
    <subcellularLocation>
        <location evidence="1">Cell membrane</location>
        <topology evidence="1">Multi-pass membrane protein</topology>
    </subcellularLocation>
</comment>
<feature type="transmembrane region" description="Helical" evidence="6">
    <location>
        <begin position="236"/>
        <end position="257"/>
    </location>
</feature>
<evidence type="ECO:0000313" key="8">
    <source>
        <dbReference type="EMBL" id="RKP49123.1"/>
    </source>
</evidence>
<evidence type="ECO:0000256" key="6">
    <source>
        <dbReference type="SAM" id="Phobius"/>
    </source>
</evidence>
<evidence type="ECO:0000259" key="7">
    <source>
        <dbReference type="Pfam" id="PF05425"/>
    </source>
</evidence>
<feature type="transmembrane region" description="Helical" evidence="6">
    <location>
        <begin position="161"/>
        <end position="186"/>
    </location>
</feature>
<evidence type="ECO:0000256" key="5">
    <source>
        <dbReference type="ARBA" id="ARBA00023136"/>
    </source>
</evidence>
<dbReference type="RefSeq" id="WP_121277512.1">
    <property type="nucleotide sequence ID" value="NZ_RBZV01000003.1"/>
</dbReference>
<comment type="caution">
    <text evidence="8">The sequence shown here is derived from an EMBL/GenBank/DDBJ whole genome shotgun (WGS) entry which is preliminary data.</text>
</comment>
<feature type="domain" description="Copper resistance protein D" evidence="7">
    <location>
        <begin position="198"/>
        <end position="299"/>
    </location>
</feature>
<protein>
    <submittedName>
        <fullName evidence="8">Copper resistance protein CopD</fullName>
    </submittedName>
</protein>
<feature type="transmembrane region" description="Helical" evidence="6">
    <location>
        <begin position="131"/>
        <end position="149"/>
    </location>
</feature>
<dbReference type="OrthoDB" id="9035255at2"/>
<keyword evidence="4 6" id="KW-1133">Transmembrane helix</keyword>
<reference evidence="8 9" key="1">
    <citation type="submission" date="2018-10" db="EMBL/GenBank/DDBJ databases">
        <title>Paraburkholderia sp. 7MK8-2, isolated from soil.</title>
        <authorList>
            <person name="Gao Z.-H."/>
            <person name="Qiu L.-H."/>
        </authorList>
    </citation>
    <scope>NUCLEOTIDE SEQUENCE [LARGE SCALE GENOMIC DNA]</scope>
    <source>
        <strain evidence="8 9">7MK8-2</strain>
    </source>
</reference>
<evidence type="ECO:0000256" key="2">
    <source>
        <dbReference type="ARBA" id="ARBA00022475"/>
    </source>
</evidence>
<accession>A0A494XNK3</accession>
<feature type="transmembrane region" description="Helical" evidence="6">
    <location>
        <begin position="55"/>
        <end position="74"/>
    </location>
</feature>
<keyword evidence="9" id="KW-1185">Reference proteome</keyword>
<proteinExistence type="predicted"/>
<organism evidence="8 9">
    <name type="scientific">Trinickia fusca</name>
    <dbReference type="NCBI Taxonomy" id="2419777"/>
    <lineage>
        <taxon>Bacteria</taxon>
        <taxon>Pseudomonadati</taxon>
        <taxon>Pseudomonadota</taxon>
        <taxon>Betaproteobacteria</taxon>
        <taxon>Burkholderiales</taxon>
        <taxon>Burkholderiaceae</taxon>
        <taxon>Trinickia</taxon>
    </lineage>
</organism>
<dbReference type="EMBL" id="RBZV01000003">
    <property type="protein sequence ID" value="RKP49123.1"/>
    <property type="molecule type" value="Genomic_DNA"/>
</dbReference>
<dbReference type="PANTHER" id="PTHR34820:SF4">
    <property type="entry name" value="INNER MEMBRANE PROTEIN YEBZ"/>
    <property type="match status" value="1"/>
</dbReference>
<dbReference type="Pfam" id="PF05425">
    <property type="entry name" value="CopD"/>
    <property type="match status" value="1"/>
</dbReference>
<keyword evidence="3 6" id="KW-0812">Transmembrane</keyword>